<sequence>MDDRSSDFVERNSHTTLNQLQNWSKLYVNEDNFTGDEENIPDLRFDVRHDLNDRIYICYDDLSKLEVDAVVLPINDVNLRKSQLARDVTLGAGPEISAVYTDMKTGSVTFETGFALPARFVISVMEPRISLKYQTAVETALHGCYVGAMQCAAEHKLSSVAFPLLYDPTAEPSLTTHMGHIAIRTIRCCLQKLSCHPKAVVLVLTEKQMDLYSNLLSTYFPRSNTEASDFIYWLPQTEFTDWGEIVRADRAIRIRDFATENEATSEMSGTFLLNKKSSHKEDPVIPSTITSHSFASMSGDHDSRRKRQIENMTSFHCSGFLNDCNLLIILSAVLGYSYHRLLRCARTENLSEIASTKALYVCGNDRGGSPVVVLVAKYMNVQNMNMEKALLYFIHILDSVVNERYSLVYFHTVSESKNHPSVEFIRHVYHTLDQRYRENLKYLYIVHPSFMSKVKTL</sequence>
<dbReference type="EMBL" id="EAAA01002286">
    <property type="status" value="NOT_ANNOTATED_CDS"/>
    <property type="molecule type" value="Genomic_DNA"/>
</dbReference>
<dbReference type="SUPFAM" id="SSF52087">
    <property type="entry name" value="CRAL/TRIO domain"/>
    <property type="match status" value="1"/>
</dbReference>
<dbReference type="Proteomes" id="UP000008144">
    <property type="component" value="Chromosome 6"/>
</dbReference>
<name>F6WIP7_CIOIN</name>
<dbReference type="PANTHER" id="PTHR11106:SF72">
    <property type="entry name" value="GANGLIOSIDE-INDUCED DIFFERENTIATION-ASSOCIATED PROTEIN 2"/>
    <property type="match status" value="1"/>
</dbReference>
<dbReference type="FunCoup" id="F6WIP7">
    <property type="interactions" value="211"/>
</dbReference>
<dbReference type="Gene3D" id="3.40.525.10">
    <property type="entry name" value="CRAL-TRIO lipid binding domain"/>
    <property type="match status" value="1"/>
</dbReference>
<evidence type="ECO:0000313" key="3">
    <source>
        <dbReference type="Proteomes" id="UP000008144"/>
    </source>
</evidence>
<dbReference type="InterPro" id="IPR036865">
    <property type="entry name" value="CRAL-TRIO_dom_sf"/>
</dbReference>
<keyword evidence="3" id="KW-1185">Reference proteome</keyword>
<dbReference type="AlphaFoldDB" id="F6WIP7"/>
<evidence type="ECO:0000259" key="1">
    <source>
        <dbReference type="PROSITE" id="PS51154"/>
    </source>
</evidence>
<dbReference type="Pfam" id="PF01661">
    <property type="entry name" value="Macro"/>
    <property type="match status" value="1"/>
</dbReference>
<dbReference type="InterPro" id="IPR043472">
    <property type="entry name" value="Macro_dom-like"/>
</dbReference>
<dbReference type="InterPro" id="IPR001251">
    <property type="entry name" value="CRAL-TRIO_dom"/>
</dbReference>
<reference evidence="2" key="3">
    <citation type="submission" date="2025-08" db="UniProtKB">
        <authorList>
            <consortium name="Ensembl"/>
        </authorList>
    </citation>
    <scope>IDENTIFICATION</scope>
</reference>
<dbReference type="InterPro" id="IPR002589">
    <property type="entry name" value="Macro_dom"/>
</dbReference>
<feature type="domain" description="Macro" evidence="1">
    <location>
        <begin position="42"/>
        <end position="220"/>
    </location>
</feature>
<dbReference type="HOGENOM" id="CLU_026877_0_0_1"/>
<dbReference type="PROSITE" id="PS51154">
    <property type="entry name" value="MACRO"/>
    <property type="match status" value="1"/>
</dbReference>
<reference evidence="2" key="2">
    <citation type="journal article" date="2008" name="Genome Biol.">
        <title>Improved genome assembly and evidence-based global gene model set for the chordate Ciona intestinalis: new insight into intron and operon populations.</title>
        <authorList>
            <person name="Satou Y."/>
            <person name="Mineta K."/>
            <person name="Ogasawara M."/>
            <person name="Sasakura Y."/>
            <person name="Shoguchi E."/>
            <person name="Ueno K."/>
            <person name="Yamada L."/>
            <person name="Matsumoto J."/>
            <person name="Wasserscheid J."/>
            <person name="Dewar K."/>
            <person name="Wiley G.B."/>
            <person name="Macmil S.L."/>
            <person name="Roe B.A."/>
            <person name="Zeller R.W."/>
            <person name="Hastings K.E."/>
            <person name="Lemaire P."/>
            <person name="Lindquist E."/>
            <person name="Endo T."/>
            <person name="Hotta K."/>
            <person name="Inaba K."/>
        </authorList>
    </citation>
    <scope>NUCLEOTIDE SEQUENCE [LARGE SCALE GENOMIC DNA]</scope>
    <source>
        <strain evidence="2">wild type</strain>
    </source>
</reference>
<proteinExistence type="predicted"/>
<dbReference type="SUPFAM" id="SSF52949">
    <property type="entry name" value="Macro domain-like"/>
    <property type="match status" value="1"/>
</dbReference>
<organism evidence="2 3">
    <name type="scientific">Ciona intestinalis</name>
    <name type="common">Transparent sea squirt</name>
    <name type="synonym">Ascidia intestinalis</name>
    <dbReference type="NCBI Taxonomy" id="7719"/>
    <lineage>
        <taxon>Eukaryota</taxon>
        <taxon>Metazoa</taxon>
        <taxon>Chordata</taxon>
        <taxon>Tunicata</taxon>
        <taxon>Ascidiacea</taxon>
        <taxon>Phlebobranchia</taxon>
        <taxon>Cionidae</taxon>
        <taxon>Ciona</taxon>
    </lineage>
</organism>
<accession>F6WIP7</accession>
<dbReference type="GeneTree" id="ENSGT00940000156336"/>
<dbReference type="Pfam" id="PF13716">
    <property type="entry name" value="CRAL_TRIO_2"/>
    <property type="match status" value="1"/>
</dbReference>
<dbReference type="Gene3D" id="3.40.220.10">
    <property type="entry name" value="Leucine Aminopeptidase, subunit E, domain 1"/>
    <property type="match status" value="1"/>
</dbReference>
<evidence type="ECO:0000313" key="2">
    <source>
        <dbReference type="Ensembl" id="ENSCINP00000027628.2"/>
    </source>
</evidence>
<reference evidence="3" key="1">
    <citation type="journal article" date="2002" name="Science">
        <title>The draft genome of Ciona intestinalis: insights into chordate and vertebrate origins.</title>
        <authorList>
            <person name="Dehal P."/>
            <person name="Satou Y."/>
            <person name="Campbell R.K."/>
            <person name="Chapman J."/>
            <person name="Degnan B."/>
            <person name="De Tomaso A."/>
            <person name="Davidson B."/>
            <person name="Di Gregorio A."/>
            <person name="Gelpke M."/>
            <person name="Goodstein D.M."/>
            <person name="Harafuji N."/>
            <person name="Hastings K.E."/>
            <person name="Ho I."/>
            <person name="Hotta K."/>
            <person name="Huang W."/>
            <person name="Kawashima T."/>
            <person name="Lemaire P."/>
            <person name="Martinez D."/>
            <person name="Meinertzhagen I.A."/>
            <person name="Necula S."/>
            <person name="Nonaka M."/>
            <person name="Putnam N."/>
            <person name="Rash S."/>
            <person name="Saiga H."/>
            <person name="Satake M."/>
            <person name="Terry A."/>
            <person name="Yamada L."/>
            <person name="Wang H.G."/>
            <person name="Awazu S."/>
            <person name="Azumi K."/>
            <person name="Boore J."/>
            <person name="Branno M."/>
            <person name="Chin-Bow S."/>
            <person name="DeSantis R."/>
            <person name="Doyle S."/>
            <person name="Francino P."/>
            <person name="Keys D.N."/>
            <person name="Haga S."/>
            <person name="Hayashi H."/>
            <person name="Hino K."/>
            <person name="Imai K.S."/>
            <person name="Inaba K."/>
            <person name="Kano S."/>
            <person name="Kobayashi K."/>
            <person name="Kobayashi M."/>
            <person name="Lee B.I."/>
            <person name="Makabe K.W."/>
            <person name="Manohar C."/>
            <person name="Matassi G."/>
            <person name="Medina M."/>
            <person name="Mochizuki Y."/>
            <person name="Mount S."/>
            <person name="Morishita T."/>
            <person name="Miura S."/>
            <person name="Nakayama A."/>
            <person name="Nishizaka S."/>
            <person name="Nomoto H."/>
            <person name="Ohta F."/>
            <person name="Oishi K."/>
            <person name="Rigoutsos I."/>
            <person name="Sano M."/>
            <person name="Sasaki A."/>
            <person name="Sasakura Y."/>
            <person name="Shoguchi E."/>
            <person name="Shin-i T."/>
            <person name="Spagnuolo A."/>
            <person name="Stainier D."/>
            <person name="Suzuki M.M."/>
            <person name="Tassy O."/>
            <person name="Takatori N."/>
            <person name="Tokuoka M."/>
            <person name="Yagi K."/>
            <person name="Yoshizaki F."/>
            <person name="Wada S."/>
            <person name="Zhang C."/>
            <person name="Hyatt P.D."/>
            <person name="Larimer F."/>
            <person name="Detter C."/>
            <person name="Doggett N."/>
            <person name="Glavina T."/>
            <person name="Hawkins T."/>
            <person name="Richardson P."/>
            <person name="Lucas S."/>
            <person name="Kohara Y."/>
            <person name="Levine M."/>
            <person name="Satoh N."/>
            <person name="Rokhsar D.S."/>
        </authorList>
    </citation>
    <scope>NUCLEOTIDE SEQUENCE [LARGE SCALE GENOMIC DNA]</scope>
</reference>
<dbReference type="InParanoid" id="F6WIP7"/>
<dbReference type="Ensembl" id="ENSCINT00000027874.2">
    <property type="protein sequence ID" value="ENSCINP00000027628.2"/>
    <property type="gene ID" value="ENSCING00000015684.2"/>
</dbReference>
<dbReference type="OMA" id="IHPTFWT"/>
<dbReference type="CDD" id="cd00170">
    <property type="entry name" value="SEC14"/>
    <property type="match status" value="1"/>
</dbReference>
<reference evidence="2" key="4">
    <citation type="submission" date="2025-09" db="UniProtKB">
        <authorList>
            <consortium name="Ensembl"/>
        </authorList>
    </citation>
    <scope>IDENTIFICATION</scope>
</reference>
<protein>
    <recommendedName>
        <fullName evidence="1">Macro domain-containing protein</fullName>
    </recommendedName>
</protein>
<dbReference type="PANTHER" id="PTHR11106">
    <property type="entry name" value="GANGLIOSIDE INDUCED DIFFERENTIATION ASSOCIATED PROTEIN 2-RELATED"/>
    <property type="match status" value="1"/>
</dbReference>